<comment type="caution">
    <text evidence="6">The sequence shown here is derived from an EMBL/GenBank/DDBJ whole genome shotgun (WGS) entry which is preliminary data.</text>
</comment>
<comment type="subcellular location">
    <subcellularLocation>
        <location evidence="1">Periplasm</location>
    </subcellularLocation>
</comment>
<organism evidence="6 7">
    <name type="scientific">Tectimicrobiota bacterium</name>
    <dbReference type="NCBI Taxonomy" id="2528274"/>
    <lineage>
        <taxon>Bacteria</taxon>
        <taxon>Pseudomonadati</taxon>
        <taxon>Nitrospinota/Tectimicrobiota group</taxon>
        <taxon>Candidatus Tectimicrobiota</taxon>
    </lineage>
</organism>
<evidence type="ECO:0000256" key="4">
    <source>
        <dbReference type="SAM" id="SignalP"/>
    </source>
</evidence>
<dbReference type="Gene3D" id="3.40.190.10">
    <property type="entry name" value="Periplasmic binding protein-like II"/>
    <property type="match status" value="2"/>
</dbReference>
<proteinExistence type="inferred from homology"/>
<evidence type="ECO:0000313" key="6">
    <source>
        <dbReference type="EMBL" id="MBI3014463.1"/>
    </source>
</evidence>
<sequence>MNGRRRTGAACLLFLTVLFALFASDARAQSLRPLKVAYSAAGGPQSAFWVAKEAGHFETNGLNGQLIFIRSGTTVAQAMISGDLDLAITGGPSVVQATLAGADQVMLTCTVNALAFRVVASAQIKGPEGLKGKRMGITRFGSLADFAARFILEKWGLKPERDVSLLQLGGTPETFAALAKGSIESGIVTDLQAYQARKLGLTELIDLGDTGLEFCYNGVAASRSYVEKQAEAVRRFIKAHVEGIATFKRNRPFSVEVIKKYARLTDTEQAQYAYEVYAQKYVPRVPVPSVAAIRPILENLGERDPKARQADPARFIEPKFVKELEDSGYIQSLYN</sequence>
<evidence type="ECO:0000256" key="2">
    <source>
        <dbReference type="ARBA" id="ARBA00010742"/>
    </source>
</evidence>
<comment type="similarity">
    <text evidence="2">Belongs to the bacterial solute-binding protein SsuA/TauA family.</text>
</comment>
<dbReference type="GO" id="GO:0042918">
    <property type="term" value="P:alkanesulfonate transmembrane transport"/>
    <property type="evidence" value="ECO:0007669"/>
    <property type="project" value="TreeGrafter"/>
</dbReference>
<dbReference type="CDD" id="cd01008">
    <property type="entry name" value="PBP2_NrtA_SsuA_CpmA_like"/>
    <property type="match status" value="1"/>
</dbReference>
<evidence type="ECO:0000259" key="5">
    <source>
        <dbReference type="Pfam" id="PF09084"/>
    </source>
</evidence>
<dbReference type="PANTHER" id="PTHR30024">
    <property type="entry name" value="ALIPHATIC SULFONATES-BINDING PROTEIN-RELATED"/>
    <property type="match status" value="1"/>
</dbReference>
<dbReference type="InterPro" id="IPR015168">
    <property type="entry name" value="SsuA/THI5"/>
</dbReference>
<dbReference type="Proteomes" id="UP000741360">
    <property type="component" value="Unassembled WGS sequence"/>
</dbReference>
<accession>A0A932GP07</accession>
<protein>
    <submittedName>
        <fullName evidence="6">ABC transporter substrate-binding protein</fullName>
    </submittedName>
</protein>
<dbReference type="GO" id="GO:0042597">
    <property type="term" value="C:periplasmic space"/>
    <property type="evidence" value="ECO:0007669"/>
    <property type="project" value="UniProtKB-SubCell"/>
</dbReference>
<evidence type="ECO:0000256" key="3">
    <source>
        <dbReference type="ARBA" id="ARBA00022729"/>
    </source>
</evidence>
<gene>
    <name evidence="6" type="ORF">HYY65_05250</name>
</gene>
<dbReference type="AlphaFoldDB" id="A0A932GP07"/>
<evidence type="ECO:0000256" key="1">
    <source>
        <dbReference type="ARBA" id="ARBA00004418"/>
    </source>
</evidence>
<dbReference type="PANTHER" id="PTHR30024:SF47">
    <property type="entry name" value="TAURINE-BINDING PERIPLASMIC PROTEIN"/>
    <property type="match status" value="1"/>
</dbReference>
<feature type="chain" id="PRO_5036998898" evidence="4">
    <location>
        <begin position="29"/>
        <end position="335"/>
    </location>
</feature>
<keyword evidence="3 4" id="KW-0732">Signal</keyword>
<reference evidence="6" key="1">
    <citation type="submission" date="2020-07" db="EMBL/GenBank/DDBJ databases">
        <title>Huge and variable diversity of episymbiotic CPR bacteria and DPANN archaea in groundwater ecosystems.</title>
        <authorList>
            <person name="He C.Y."/>
            <person name="Keren R."/>
            <person name="Whittaker M."/>
            <person name="Farag I.F."/>
            <person name="Doudna J."/>
            <person name="Cate J.H.D."/>
            <person name="Banfield J.F."/>
        </authorList>
    </citation>
    <scope>NUCLEOTIDE SEQUENCE</scope>
    <source>
        <strain evidence="6">NC_groundwater_717_Ag_S-0.2um_59_8</strain>
    </source>
</reference>
<dbReference type="Pfam" id="PF09084">
    <property type="entry name" value="NMT1"/>
    <property type="match status" value="1"/>
</dbReference>
<dbReference type="SUPFAM" id="SSF53850">
    <property type="entry name" value="Periplasmic binding protein-like II"/>
    <property type="match status" value="1"/>
</dbReference>
<feature type="domain" description="SsuA/THI5-like" evidence="5">
    <location>
        <begin position="48"/>
        <end position="246"/>
    </location>
</feature>
<name>A0A932GP07_UNCTE</name>
<dbReference type="EMBL" id="JACPSX010000094">
    <property type="protein sequence ID" value="MBI3014463.1"/>
    <property type="molecule type" value="Genomic_DNA"/>
</dbReference>
<feature type="signal peptide" evidence="4">
    <location>
        <begin position="1"/>
        <end position="28"/>
    </location>
</feature>
<evidence type="ECO:0000313" key="7">
    <source>
        <dbReference type="Proteomes" id="UP000741360"/>
    </source>
</evidence>